<gene>
    <name evidence="2" type="ORF">GCM10007977_037970</name>
</gene>
<reference evidence="2" key="2">
    <citation type="submission" date="2020-09" db="EMBL/GenBank/DDBJ databases">
        <authorList>
            <person name="Sun Q."/>
            <person name="Ohkuma M."/>
        </authorList>
    </citation>
    <scope>NUCLEOTIDE SEQUENCE</scope>
    <source>
        <strain evidence="2">JCM 19831</strain>
    </source>
</reference>
<feature type="transmembrane region" description="Helical" evidence="1">
    <location>
        <begin position="410"/>
        <end position="434"/>
    </location>
</feature>
<feature type="transmembrane region" description="Helical" evidence="1">
    <location>
        <begin position="157"/>
        <end position="173"/>
    </location>
</feature>
<evidence type="ECO:0008006" key="4">
    <source>
        <dbReference type="Google" id="ProtNLM"/>
    </source>
</evidence>
<keyword evidence="1" id="KW-1133">Transmembrane helix</keyword>
<accession>A0A917WVL2</accession>
<feature type="transmembrane region" description="Helical" evidence="1">
    <location>
        <begin position="208"/>
        <end position="225"/>
    </location>
</feature>
<keyword evidence="1" id="KW-0812">Transmembrane</keyword>
<feature type="transmembrane region" description="Helical" evidence="1">
    <location>
        <begin position="454"/>
        <end position="473"/>
    </location>
</feature>
<feature type="transmembrane region" description="Helical" evidence="1">
    <location>
        <begin position="322"/>
        <end position="341"/>
    </location>
</feature>
<reference evidence="2" key="1">
    <citation type="journal article" date="2014" name="Int. J. Syst. Evol. Microbiol.">
        <title>Complete genome sequence of Corynebacterium casei LMG S-19264T (=DSM 44701T), isolated from a smear-ripened cheese.</title>
        <authorList>
            <consortium name="US DOE Joint Genome Institute (JGI-PGF)"/>
            <person name="Walter F."/>
            <person name="Albersmeier A."/>
            <person name="Kalinowski J."/>
            <person name="Ruckert C."/>
        </authorList>
    </citation>
    <scope>NUCLEOTIDE SEQUENCE</scope>
    <source>
        <strain evidence="2">JCM 19831</strain>
    </source>
</reference>
<proteinExistence type="predicted"/>
<feature type="transmembrane region" description="Helical" evidence="1">
    <location>
        <begin position="231"/>
        <end position="248"/>
    </location>
</feature>
<protein>
    <recommendedName>
        <fullName evidence="4">DUF2142 domain-containing protein</fullName>
    </recommendedName>
</protein>
<feature type="transmembrane region" description="Helical" evidence="1">
    <location>
        <begin position="179"/>
        <end position="196"/>
    </location>
</feature>
<evidence type="ECO:0000256" key="1">
    <source>
        <dbReference type="SAM" id="Phobius"/>
    </source>
</evidence>
<keyword evidence="3" id="KW-1185">Reference proteome</keyword>
<organism evidence="2 3">
    <name type="scientific">Dactylosporangium sucinum</name>
    <dbReference type="NCBI Taxonomy" id="1424081"/>
    <lineage>
        <taxon>Bacteria</taxon>
        <taxon>Bacillati</taxon>
        <taxon>Actinomycetota</taxon>
        <taxon>Actinomycetes</taxon>
        <taxon>Micromonosporales</taxon>
        <taxon>Micromonosporaceae</taxon>
        <taxon>Dactylosporangium</taxon>
    </lineage>
</organism>
<dbReference type="RefSeq" id="WP_190251182.1">
    <property type="nucleotide sequence ID" value="NZ_BMPI01000016.1"/>
</dbReference>
<evidence type="ECO:0000313" key="3">
    <source>
        <dbReference type="Proteomes" id="UP000642070"/>
    </source>
</evidence>
<dbReference type="Proteomes" id="UP000642070">
    <property type="component" value="Unassembled WGS sequence"/>
</dbReference>
<feature type="transmembrane region" description="Helical" evidence="1">
    <location>
        <begin position="128"/>
        <end position="150"/>
    </location>
</feature>
<evidence type="ECO:0000313" key="2">
    <source>
        <dbReference type="EMBL" id="GGM33008.1"/>
    </source>
</evidence>
<feature type="transmembrane region" description="Helical" evidence="1">
    <location>
        <begin position="255"/>
        <end position="273"/>
    </location>
</feature>
<keyword evidence="1" id="KW-0472">Membrane</keyword>
<dbReference type="Pfam" id="PF09913">
    <property type="entry name" value="DUF2142"/>
    <property type="match status" value="1"/>
</dbReference>
<comment type="caution">
    <text evidence="2">The sequence shown here is derived from an EMBL/GenBank/DDBJ whole genome shotgun (WGS) entry which is preliminary data.</text>
</comment>
<sequence>MRTRQIWWIGLLAFFLISAAWAVATPYNGAYDEHDHVVRAAGVVRGQVLVTPARGVNDGGYPVVPRSLVPPNATCMMIVNPPPASCLGTPPDDRSAAPVHSRAARYNPAYYAIVGWPLLPWPTMGGVIAARLLSALLCAALLATAWTLALSLKQRRFLPLAVLFAASPMLTALDALVNPSGLAITAAVLLWVVLLRRYGDDEEPDEPVRRRLAWVGALAGALVVLSRPEGFVLVGAVVAVAWVALGVPRPRRIPPAALIVAGATALALGWSWISRVAEFGAAPTPVDAPMRNILRTIVESNIDYWMRQTIALFGYGTIGLPLWLYLAWAAVLGGLLAAGFVRAGRRTALVIAGIPLVCVAGGIAADLVMSGIVGYWMQGRYFLPLWAGAFLLAAWAIGDVGDRPLVHRSYAAAVTVWALVHTASLTIGIIGYAAGRRPRPAGSPPTVLEWLPPGGIAVPAALLLLGIVAAAVLTGRSLRPPAPAPPRVTPLPETVDVAA</sequence>
<dbReference type="InterPro" id="IPR018674">
    <property type="entry name" value="DUF2142_membrane"/>
</dbReference>
<feature type="transmembrane region" description="Helical" evidence="1">
    <location>
        <begin position="348"/>
        <end position="375"/>
    </location>
</feature>
<dbReference type="AlphaFoldDB" id="A0A917WVL2"/>
<dbReference type="EMBL" id="BMPI01000016">
    <property type="protein sequence ID" value="GGM33008.1"/>
    <property type="molecule type" value="Genomic_DNA"/>
</dbReference>
<name>A0A917WVL2_9ACTN</name>
<feature type="transmembrane region" description="Helical" evidence="1">
    <location>
        <begin position="381"/>
        <end position="398"/>
    </location>
</feature>